<organism evidence="6 7">
    <name type="scientific">Actinomadura graeca</name>
    <dbReference type="NCBI Taxonomy" id="2750812"/>
    <lineage>
        <taxon>Bacteria</taxon>
        <taxon>Bacillati</taxon>
        <taxon>Actinomycetota</taxon>
        <taxon>Actinomycetes</taxon>
        <taxon>Streptosporangiales</taxon>
        <taxon>Thermomonosporaceae</taxon>
        <taxon>Actinomadura</taxon>
    </lineage>
</organism>
<evidence type="ECO:0000256" key="1">
    <source>
        <dbReference type="ARBA" id="ARBA00023015"/>
    </source>
</evidence>
<dbReference type="Gene3D" id="1.10.357.10">
    <property type="entry name" value="Tetracycline Repressor, domain 2"/>
    <property type="match status" value="1"/>
</dbReference>
<keyword evidence="7" id="KW-1185">Reference proteome</keyword>
<keyword evidence="3" id="KW-0804">Transcription</keyword>
<dbReference type="InterPro" id="IPR009057">
    <property type="entry name" value="Homeodomain-like_sf"/>
</dbReference>
<dbReference type="SUPFAM" id="SSF46689">
    <property type="entry name" value="Homeodomain-like"/>
    <property type="match status" value="1"/>
</dbReference>
<name>A0ABX8QWN1_9ACTN</name>
<evidence type="ECO:0000259" key="5">
    <source>
        <dbReference type="Pfam" id="PF21993"/>
    </source>
</evidence>
<dbReference type="Pfam" id="PF00440">
    <property type="entry name" value="TetR_N"/>
    <property type="match status" value="1"/>
</dbReference>
<reference evidence="6" key="1">
    <citation type="submission" date="2020-07" db="EMBL/GenBank/DDBJ databases">
        <authorList>
            <person name="Tarantini F.S."/>
            <person name="Hong K.W."/>
            <person name="Chan K.G."/>
        </authorList>
    </citation>
    <scope>NUCLEOTIDE SEQUENCE</scope>
    <source>
        <strain evidence="6">32-07</strain>
    </source>
</reference>
<evidence type="ECO:0000256" key="3">
    <source>
        <dbReference type="ARBA" id="ARBA00023163"/>
    </source>
</evidence>
<keyword evidence="2" id="KW-0238">DNA-binding</keyword>
<gene>
    <name evidence="6" type="ORF">AGRA3207_003379</name>
</gene>
<evidence type="ECO:0000313" key="6">
    <source>
        <dbReference type="EMBL" id="QXJ22389.1"/>
    </source>
</evidence>
<dbReference type="InterPro" id="IPR036271">
    <property type="entry name" value="Tet_transcr_reg_TetR-rel_C_sf"/>
</dbReference>
<dbReference type="RefSeq" id="WP_231335625.1">
    <property type="nucleotide sequence ID" value="NZ_CP059572.1"/>
</dbReference>
<evidence type="ECO:0000313" key="7">
    <source>
        <dbReference type="Proteomes" id="UP001049518"/>
    </source>
</evidence>
<protein>
    <submittedName>
        <fullName evidence="6">TetR/AcrR family transcriptional regulator</fullName>
    </submittedName>
</protein>
<accession>A0ABX8QWN1</accession>
<dbReference type="InterPro" id="IPR054156">
    <property type="entry name" value="YxaF_TetR_C"/>
</dbReference>
<sequence>MASAERGPRERMVFSAAQLIRRDGVAATGLRDVAAHADAPRGSLRHYFPGGKEQLVNEAVEWAGRYAAGRVTRFVSAMARPTPARLFEAMVRQWTDEFSSAGFARGCPVAAATADCADSVESTRATAAAAFAAWRSPIARELIVMGVPSRKAGAVATLMIGALEGAILMARAERSVRPLQATARELGPHLDSYVVRGADGPPRR</sequence>
<evidence type="ECO:0000256" key="2">
    <source>
        <dbReference type="ARBA" id="ARBA00023125"/>
    </source>
</evidence>
<feature type="domain" description="HTH tetR-type" evidence="4">
    <location>
        <begin position="16"/>
        <end position="59"/>
    </location>
</feature>
<dbReference type="InterPro" id="IPR001647">
    <property type="entry name" value="HTH_TetR"/>
</dbReference>
<proteinExistence type="predicted"/>
<dbReference type="Proteomes" id="UP001049518">
    <property type="component" value="Chromosome"/>
</dbReference>
<dbReference type="EMBL" id="CP059572">
    <property type="protein sequence ID" value="QXJ22389.1"/>
    <property type="molecule type" value="Genomic_DNA"/>
</dbReference>
<keyword evidence="1" id="KW-0805">Transcription regulation</keyword>
<dbReference type="Pfam" id="PF21993">
    <property type="entry name" value="TetR_C_13_2"/>
    <property type="match status" value="1"/>
</dbReference>
<dbReference type="PANTHER" id="PTHR47506">
    <property type="entry name" value="TRANSCRIPTIONAL REGULATORY PROTEIN"/>
    <property type="match status" value="1"/>
</dbReference>
<feature type="domain" description="Transcriptional regulator LmrA/YxaF-like C-terminal" evidence="5">
    <location>
        <begin position="83"/>
        <end position="184"/>
    </location>
</feature>
<dbReference type="SUPFAM" id="SSF48498">
    <property type="entry name" value="Tetracyclin repressor-like, C-terminal domain"/>
    <property type="match status" value="1"/>
</dbReference>
<dbReference type="PANTHER" id="PTHR47506:SF3">
    <property type="entry name" value="HTH-TYPE TRANSCRIPTIONAL REGULATOR LMRA"/>
    <property type="match status" value="1"/>
</dbReference>
<evidence type="ECO:0000259" key="4">
    <source>
        <dbReference type="Pfam" id="PF00440"/>
    </source>
</evidence>